<evidence type="ECO:0000256" key="1">
    <source>
        <dbReference type="SAM" id="Phobius"/>
    </source>
</evidence>
<protein>
    <submittedName>
        <fullName evidence="2">Uncharacterized protein</fullName>
    </submittedName>
</protein>
<reference evidence="2" key="1">
    <citation type="submission" date="2014-05" db="EMBL/GenBank/DDBJ databases">
        <title>The transcriptome of the halophilic microalga Tetraselmis sp. GSL018 isolated from the Great Salt Lake, Utah.</title>
        <authorList>
            <person name="Jinkerson R.E."/>
            <person name="D'Adamo S."/>
            <person name="Posewitz M.C."/>
        </authorList>
    </citation>
    <scope>NUCLEOTIDE SEQUENCE</scope>
    <source>
        <strain evidence="2">GSL018</strain>
    </source>
</reference>
<feature type="transmembrane region" description="Helical" evidence="1">
    <location>
        <begin position="81"/>
        <end position="97"/>
    </location>
</feature>
<accession>A0A061RXF4</accession>
<organism evidence="2">
    <name type="scientific">Tetraselmis sp. GSL018</name>
    <dbReference type="NCBI Taxonomy" id="582737"/>
    <lineage>
        <taxon>Eukaryota</taxon>
        <taxon>Viridiplantae</taxon>
        <taxon>Chlorophyta</taxon>
        <taxon>core chlorophytes</taxon>
        <taxon>Chlorodendrophyceae</taxon>
        <taxon>Chlorodendrales</taxon>
        <taxon>Chlorodendraceae</taxon>
        <taxon>Tetraselmis</taxon>
    </lineage>
</organism>
<name>A0A061RXF4_9CHLO</name>
<proteinExistence type="predicted"/>
<dbReference type="AlphaFoldDB" id="A0A061RXF4"/>
<dbReference type="EMBL" id="GBEZ01007923">
    <property type="protein sequence ID" value="JAC77572.1"/>
    <property type="molecule type" value="Transcribed_RNA"/>
</dbReference>
<feature type="transmembrane region" description="Helical" evidence="1">
    <location>
        <begin position="109"/>
        <end position="132"/>
    </location>
</feature>
<evidence type="ECO:0000313" key="2">
    <source>
        <dbReference type="EMBL" id="JAC77572.1"/>
    </source>
</evidence>
<keyword evidence="1" id="KW-0812">Transmembrane</keyword>
<sequence>MSFSQTSRLSQIARGDFHGKQLRTPTGGRRTSLMCHRKASPSASVNFVPGIPDYSVQNSVVVPKQPVDFYRVSTREFRKQFWLRSAPPLAMFYLLGASEITANSFVLKYFLIFPVLNVMAACGPSLAHGLLVRNVLSSS</sequence>
<gene>
    <name evidence="2" type="ORF">TSPGSL018_17351</name>
</gene>
<keyword evidence="1" id="KW-0472">Membrane</keyword>
<keyword evidence="1" id="KW-1133">Transmembrane helix</keyword>